<dbReference type="EMBL" id="UYRT01000489">
    <property type="protein sequence ID" value="VDK28260.1"/>
    <property type="molecule type" value="Genomic_DNA"/>
</dbReference>
<gene>
    <name evidence="2" type="ORF">GPUH_LOCUS534</name>
</gene>
<evidence type="ECO:0000313" key="2">
    <source>
        <dbReference type="EMBL" id="VDK28260.1"/>
    </source>
</evidence>
<accession>A0A183CVP3</accession>
<protein>
    <submittedName>
        <fullName evidence="4">RanBD1 domain-containing protein</fullName>
    </submittedName>
</protein>
<feature type="compositionally biased region" description="Polar residues" evidence="1">
    <location>
        <begin position="607"/>
        <end position="626"/>
    </location>
</feature>
<feature type="region of interest" description="Disordered" evidence="1">
    <location>
        <begin position="585"/>
        <end position="626"/>
    </location>
</feature>
<reference evidence="4" key="1">
    <citation type="submission" date="2016-06" db="UniProtKB">
        <authorList>
            <consortium name="WormBaseParasite"/>
        </authorList>
    </citation>
    <scope>IDENTIFICATION</scope>
</reference>
<evidence type="ECO:0000313" key="4">
    <source>
        <dbReference type="WBParaSite" id="GPUH_0000053401-mRNA-1"/>
    </source>
</evidence>
<feature type="region of interest" description="Disordered" evidence="1">
    <location>
        <begin position="536"/>
        <end position="560"/>
    </location>
</feature>
<dbReference type="Proteomes" id="UP000271098">
    <property type="component" value="Unassembled WGS sequence"/>
</dbReference>
<evidence type="ECO:0000313" key="3">
    <source>
        <dbReference type="Proteomes" id="UP000271098"/>
    </source>
</evidence>
<name>A0A183CVP3_9BILA</name>
<feature type="region of interest" description="Disordered" evidence="1">
    <location>
        <begin position="238"/>
        <end position="270"/>
    </location>
</feature>
<keyword evidence="3" id="KW-1185">Reference proteome</keyword>
<sequence>MDSTLRTNAFIGHNEFSKEEEKIVSQEKESWTQPAQSLIVEDKDSLGFGLDETINEETISTVKERASLSIQQTTFAPNISPANTFRYDHLASSHILDYSRFYTKGTVESNITLAPQYPFTSGPSEHTFSTSAPIFTSQREFSLRQSFRSNATDSQRSFASVSERKVTVGFPSTDSQISEGIGFQTVGISSDTSQSSVASESILPFEPLVTAQPISAITTTTAPLLIFTNKTPRFGSTSTAAVAASTHNGNGQSDTSAKRVGNDDGSDQSTENELFMTNMQSHLTATAIPIPLSTLSKVKPEGRALHGTLPNRAYLMPIGDREILDEQMQELGAWHVPVSHIAVGEQISEMPETHPHENSAEQEPQLALFEEILPSIINVQETTAVPGKLAQAAGSDEFVAGDNKSAIVFSLKNSAGEPTQSSLSLEDQALFSSLFGEQIENNVENQSGAHKSTESSLASSVSQKMVHPLAVTHSTTSLPNYLQPINVLSAASQGIVKLSGSLDQEDASEELKLTVSEDTQIPDAKGTAAIKLSASTNSSTLDKSNNDTPRHEVGLESSTTLPQSVPSITLKLASSPKSRLIQIGDRSELKSTLEKSGGTEEEDHQHMTSFATIPPSTSPTSEGRITSETFGDLLSNELYKELEKELNEDKKEADTSFIATEVLFVLTCFVLRFRKKKA</sequence>
<feature type="compositionally biased region" description="Basic and acidic residues" evidence="1">
    <location>
        <begin position="544"/>
        <end position="554"/>
    </location>
</feature>
<dbReference type="AlphaFoldDB" id="A0A183CVP3"/>
<proteinExistence type="predicted"/>
<evidence type="ECO:0000256" key="1">
    <source>
        <dbReference type="SAM" id="MobiDB-lite"/>
    </source>
</evidence>
<reference evidence="2 3" key="2">
    <citation type="submission" date="2018-11" db="EMBL/GenBank/DDBJ databases">
        <authorList>
            <consortium name="Pathogen Informatics"/>
        </authorList>
    </citation>
    <scope>NUCLEOTIDE SEQUENCE [LARGE SCALE GENOMIC DNA]</scope>
</reference>
<dbReference type="WBParaSite" id="GPUH_0000053401-mRNA-1">
    <property type="protein sequence ID" value="GPUH_0000053401-mRNA-1"/>
    <property type="gene ID" value="GPUH_0000053401"/>
</dbReference>
<organism evidence="4">
    <name type="scientific">Gongylonema pulchrum</name>
    <dbReference type="NCBI Taxonomy" id="637853"/>
    <lineage>
        <taxon>Eukaryota</taxon>
        <taxon>Metazoa</taxon>
        <taxon>Ecdysozoa</taxon>
        <taxon>Nematoda</taxon>
        <taxon>Chromadorea</taxon>
        <taxon>Rhabditida</taxon>
        <taxon>Spirurina</taxon>
        <taxon>Spiruromorpha</taxon>
        <taxon>Spiruroidea</taxon>
        <taxon>Gongylonematidae</taxon>
        <taxon>Gongylonema</taxon>
    </lineage>
</organism>